<dbReference type="GO" id="GO:0008270">
    <property type="term" value="F:zinc ion binding"/>
    <property type="evidence" value="ECO:0007669"/>
    <property type="project" value="InterPro"/>
</dbReference>
<dbReference type="SMART" id="SM00507">
    <property type="entry name" value="HNHc"/>
    <property type="match status" value="1"/>
</dbReference>
<feature type="domain" description="HNH nuclease" evidence="3">
    <location>
        <begin position="349"/>
        <end position="399"/>
    </location>
</feature>
<feature type="compositionally biased region" description="Low complexity" evidence="2">
    <location>
        <begin position="419"/>
        <end position="430"/>
    </location>
</feature>
<dbReference type="EMBL" id="FNZI01000001">
    <property type="protein sequence ID" value="SEI96949.1"/>
    <property type="molecule type" value="Genomic_DNA"/>
</dbReference>
<evidence type="ECO:0000256" key="1">
    <source>
        <dbReference type="ARBA" id="ARBA00023450"/>
    </source>
</evidence>
<organism evidence="4 5">
    <name type="scientific">Demequina mangrovi</name>
    <dbReference type="NCBI Taxonomy" id="1043493"/>
    <lineage>
        <taxon>Bacteria</taxon>
        <taxon>Bacillati</taxon>
        <taxon>Actinomycetota</taxon>
        <taxon>Actinomycetes</taxon>
        <taxon>Micrococcales</taxon>
        <taxon>Demequinaceae</taxon>
        <taxon>Demequina</taxon>
    </lineage>
</organism>
<comment type="similarity">
    <text evidence="1">Belongs to the Rv1128c/1148c/1588c/1702c/1945/3466 family.</text>
</comment>
<dbReference type="AlphaFoldDB" id="A0A1H6UX55"/>
<proteinExistence type="inferred from homology"/>
<keyword evidence="5" id="KW-1185">Reference proteome</keyword>
<dbReference type="InterPro" id="IPR002711">
    <property type="entry name" value="HNH"/>
</dbReference>
<dbReference type="CDD" id="cd00085">
    <property type="entry name" value="HNHc"/>
    <property type="match status" value="1"/>
</dbReference>
<evidence type="ECO:0000313" key="5">
    <source>
        <dbReference type="Proteomes" id="UP000183315"/>
    </source>
</evidence>
<dbReference type="Pfam" id="PF01844">
    <property type="entry name" value="HNH"/>
    <property type="match status" value="1"/>
</dbReference>
<feature type="compositionally biased region" description="Basic and acidic residues" evidence="2">
    <location>
        <begin position="440"/>
        <end position="458"/>
    </location>
</feature>
<dbReference type="InterPro" id="IPR003870">
    <property type="entry name" value="DUF222"/>
</dbReference>
<sequence length="474" mass="50186">MVMEIGEAAAAVERALDVLVPAGPGALAGLSEADVAARQAAWARIRRLVDVRGALLAGAVAKRSDGAGGGMARRHGHRNAVGMVAQTTGGSSKEARDLIAAGELLSGDDASAGPGAAEGAAPAVRWAQVAAALRSGVLSAAQAALLKDTLDRLDGADERLEARLVAKAQQLPLADLRKACLDVTARWDVDRWQAREKRQRADRYVSVSERADGMVALNGVVDPASGAVIKTWLDAQVRDAFARRRNEGLGPAEPGEAGRIRADALVDLARHGMRCEAPGSGVSTQVVVRVDEPGLRTGLGLGSCDAISTPMSAGQLRRMAVDAKLLPVVLGSGSQALDVGYARRYFTPAQRIALAERDGGCAFCHAPVSWCDAHHIQEWSRGGPSNLANGVLLCTRCHHRIHDDGWTVKATPTEVWFTPPRTIDPTRTPRQGGKAALHVDIGREDPPRVRTQEREPTHEPAPGQPRDHREPIPV</sequence>
<dbReference type="GO" id="GO:0003676">
    <property type="term" value="F:nucleic acid binding"/>
    <property type="evidence" value="ECO:0007669"/>
    <property type="project" value="InterPro"/>
</dbReference>
<dbReference type="Pfam" id="PF02720">
    <property type="entry name" value="DUF222"/>
    <property type="match status" value="1"/>
</dbReference>
<dbReference type="OrthoDB" id="5177627at2"/>
<feature type="compositionally biased region" description="Basic and acidic residues" evidence="2">
    <location>
        <begin position="465"/>
        <end position="474"/>
    </location>
</feature>
<evidence type="ECO:0000259" key="3">
    <source>
        <dbReference type="SMART" id="SM00507"/>
    </source>
</evidence>
<gene>
    <name evidence="4" type="ORF">SAMN05421637_0589</name>
</gene>
<dbReference type="GO" id="GO:0004519">
    <property type="term" value="F:endonuclease activity"/>
    <property type="evidence" value="ECO:0007669"/>
    <property type="project" value="InterPro"/>
</dbReference>
<feature type="region of interest" description="Disordered" evidence="2">
    <location>
        <begin position="419"/>
        <end position="474"/>
    </location>
</feature>
<dbReference type="InterPro" id="IPR003615">
    <property type="entry name" value="HNH_nuc"/>
</dbReference>
<accession>A0A1H6UX55</accession>
<name>A0A1H6UX55_9MICO</name>
<evidence type="ECO:0000313" key="4">
    <source>
        <dbReference type="EMBL" id="SEI96949.1"/>
    </source>
</evidence>
<dbReference type="Gene3D" id="1.10.30.50">
    <property type="match status" value="1"/>
</dbReference>
<dbReference type="STRING" id="1043493.SAMN05421637_0589"/>
<reference evidence="5" key="1">
    <citation type="submission" date="2016-10" db="EMBL/GenBank/DDBJ databases">
        <authorList>
            <person name="Varghese N."/>
        </authorList>
    </citation>
    <scope>NUCLEOTIDE SEQUENCE [LARGE SCALE GENOMIC DNA]</scope>
    <source>
        <strain evidence="5">DSM 24868</strain>
    </source>
</reference>
<evidence type="ECO:0000256" key="2">
    <source>
        <dbReference type="SAM" id="MobiDB-lite"/>
    </source>
</evidence>
<dbReference type="Proteomes" id="UP000183315">
    <property type="component" value="Unassembled WGS sequence"/>
</dbReference>
<protein>
    <submittedName>
        <fullName evidence="4">5-methylcytosine-specific restriction enzyme A</fullName>
    </submittedName>
</protein>